<evidence type="ECO:0000313" key="1">
    <source>
        <dbReference type="EMBL" id="KAJ5450814.1"/>
    </source>
</evidence>
<dbReference type="Proteomes" id="UP001213681">
    <property type="component" value="Unassembled WGS sequence"/>
</dbReference>
<organism evidence="1 3">
    <name type="scientific">Penicillium daleae</name>
    <dbReference type="NCBI Taxonomy" id="63821"/>
    <lineage>
        <taxon>Eukaryota</taxon>
        <taxon>Fungi</taxon>
        <taxon>Dikarya</taxon>
        <taxon>Ascomycota</taxon>
        <taxon>Pezizomycotina</taxon>
        <taxon>Eurotiomycetes</taxon>
        <taxon>Eurotiomycetidae</taxon>
        <taxon>Eurotiales</taxon>
        <taxon>Aspergillaceae</taxon>
        <taxon>Penicillium</taxon>
    </lineage>
</organism>
<dbReference type="AlphaFoldDB" id="A0AAD6C684"/>
<dbReference type="GeneID" id="81597356"/>
<keyword evidence="3" id="KW-1185">Reference proteome</keyword>
<gene>
    <name evidence="2" type="ORF">N7458_003731</name>
    <name evidence="1" type="ORF">N7458_007263</name>
</gene>
<reference evidence="1" key="1">
    <citation type="submission" date="2022-12" db="EMBL/GenBank/DDBJ databases">
        <authorList>
            <person name="Petersen C."/>
        </authorList>
    </citation>
    <scope>NUCLEOTIDE SEQUENCE</scope>
    <source>
        <strain evidence="1">IBT 16125</strain>
    </source>
</reference>
<evidence type="ECO:0000313" key="3">
    <source>
        <dbReference type="Proteomes" id="UP001213681"/>
    </source>
</evidence>
<name>A0AAD6C684_9EURO</name>
<proteinExistence type="predicted"/>
<dbReference type="RefSeq" id="XP_056768520.1">
    <property type="nucleotide sequence ID" value="XM_056907113.1"/>
</dbReference>
<protein>
    <submittedName>
        <fullName evidence="1">Uncharacterized protein</fullName>
    </submittedName>
</protein>
<accession>A0AAD6C684</accession>
<evidence type="ECO:0000313" key="2">
    <source>
        <dbReference type="EMBL" id="KAJ5456148.1"/>
    </source>
</evidence>
<dbReference type="EMBL" id="JAPVEA010000006">
    <property type="protein sequence ID" value="KAJ5450814.1"/>
    <property type="molecule type" value="Genomic_DNA"/>
</dbReference>
<dbReference type="EMBL" id="JAPVEA010000003">
    <property type="protein sequence ID" value="KAJ5456148.1"/>
    <property type="molecule type" value="Genomic_DNA"/>
</dbReference>
<reference evidence="1" key="2">
    <citation type="journal article" date="2023" name="IMA Fungus">
        <title>Comparative genomic study of the Penicillium genus elucidates a diverse pangenome and 15 lateral gene transfer events.</title>
        <authorList>
            <person name="Petersen C."/>
            <person name="Sorensen T."/>
            <person name="Nielsen M.R."/>
            <person name="Sondergaard T.E."/>
            <person name="Sorensen J.L."/>
            <person name="Fitzpatrick D.A."/>
            <person name="Frisvad J.C."/>
            <person name="Nielsen K.L."/>
        </authorList>
    </citation>
    <scope>NUCLEOTIDE SEQUENCE</scope>
    <source>
        <strain evidence="1">IBT 16125</strain>
    </source>
</reference>
<sequence length="179" mass="20005">MLEFSGSFQQPQPPLVKPEFKTSFIQHKWNNNLSHIMSGYIYFSPSQNLVRADEAYDGALASSIFDYSKTTKDGLVFNNLTSYEVGVAQPNVWTGYVMSNYPLFTEDFLIQGAAVFGGLVKRNLLDKHVASWNILYSSIPITVFVDSCGVLVGYDYFSPGLRTRVITDFFNTAVGPVKV</sequence>
<comment type="caution">
    <text evidence="1">The sequence shown here is derived from an EMBL/GenBank/DDBJ whole genome shotgun (WGS) entry which is preliminary data.</text>
</comment>